<comment type="caution">
    <text evidence="2">The sequence shown here is derived from an EMBL/GenBank/DDBJ whole genome shotgun (WGS) entry which is preliminary data.</text>
</comment>
<accession>A0A538SLB5</accession>
<dbReference type="Proteomes" id="UP000319829">
    <property type="component" value="Unassembled WGS sequence"/>
</dbReference>
<dbReference type="AlphaFoldDB" id="A0A538SLB5"/>
<name>A0A538SLB5_UNCEI</name>
<sequence length="425" mass="45913">MAVISLQITRRSAVLDGRPFGAAGAYEKIMGMLHIGVDPVHRANQAITDLAAAPRNTAGLVECEADFYLLRPQDPARGNRRLLLDVPNRGRKVALGLLNSTPRVPDPATPEDFGNGFLMRWGYTVAWCGWQHDVPRRDGLMALTVPAVRSGNGPISGPVSCEWRPNARVETLRMADRYHIAQPTADLDDPAARLTVREHAGAPAGAIARTAWRFADASHVCLDGGFEAGKIYELVYRAEHPPLVGLGLLAVRDAAAWLRSASTADGNPSAGELERAYVLGVSQTGRFLRHFLYLGLNEDEAGRRVFDGAIAHVAGARRGEFNQRFGQPSLNATCSVGSLFPFTDTLEVDRVTGERGALLGRLEARGTLPKVVTTNTAAEYWRGDASLIHTDVEGTRDVAPHPQARLYLFAGSQHTPGTLPPPDAD</sequence>
<dbReference type="Pfam" id="PF20091">
    <property type="entry name" value="Abhydrolase_10"/>
    <property type="match status" value="1"/>
</dbReference>
<feature type="non-terminal residue" evidence="2">
    <location>
        <position position="425"/>
    </location>
</feature>
<proteinExistence type="predicted"/>
<evidence type="ECO:0000259" key="1">
    <source>
        <dbReference type="Pfam" id="PF20091"/>
    </source>
</evidence>
<feature type="domain" description="Alpha/beta hydrolase" evidence="1">
    <location>
        <begin position="242"/>
        <end position="416"/>
    </location>
</feature>
<evidence type="ECO:0000313" key="2">
    <source>
        <dbReference type="EMBL" id="TMQ52163.1"/>
    </source>
</evidence>
<dbReference type="EMBL" id="VBOU01000112">
    <property type="protein sequence ID" value="TMQ52163.1"/>
    <property type="molecule type" value="Genomic_DNA"/>
</dbReference>
<gene>
    <name evidence="2" type="ORF">E6K74_12645</name>
</gene>
<protein>
    <recommendedName>
        <fullName evidence="1">Alpha/beta hydrolase domain-containing protein</fullName>
    </recommendedName>
</protein>
<evidence type="ECO:0000313" key="3">
    <source>
        <dbReference type="Proteomes" id="UP000319829"/>
    </source>
</evidence>
<dbReference type="InterPro" id="IPR045394">
    <property type="entry name" value="Abhydrolase_dom"/>
</dbReference>
<reference evidence="2 3" key="1">
    <citation type="journal article" date="2019" name="Nat. Microbiol.">
        <title>Mediterranean grassland soil C-N compound turnover is dependent on rainfall and depth, and is mediated by genomically divergent microorganisms.</title>
        <authorList>
            <person name="Diamond S."/>
            <person name="Andeer P.F."/>
            <person name="Li Z."/>
            <person name="Crits-Christoph A."/>
            <person name="Burstein D."/>
            <person name="Anantharaman K."/>
            <person name="Lane K.R."/>
            <person name="Thomas B.C."/>
            <person name="Pan C."/>
            <person name="Northen T.R."/>
            <person name="Banfield J.F."/>
        </authorList>
    </citation>
    <scope>NUCLEOTIDE SEQUENCE [LARGE SCALE GENOMIC DNA]</scope>
    <source>
        <strain evidence="2">WS_4</strain>
    </source>
</reference>
<organism evidence="2 3">
    <name type="scientific">Eiseniibacteriota bacterium</name>
    <dbReference type="NCBI Taxonomy" id="2212470"/>
    <lineage>
        <taxon>Bacteria</taxon>
        <taxon>Candidatus Eiseniibacteriota</taxon>
    </lineage>
</organism>